<evidence type="ECO:0000256" key="7">
    <source>
        <dbReference type="SAM" id="MobiDB-lite"/>
    </source>
</evidence>
<dbReference type="EMBL" id="KN832877">
    <property type="protein sequence ID" value="KIN00736.1"/>
    <property type="molecule type" value="Genomic_DNA"/>
</dbReference>
<keyword evidence="3" id="KW-0805">Transcription regulation</keyword>
<dbReference type="Pfam" id="PF04082">
    <property type="entry name" value="Fungal_trans"/>
    <property type="match status" value="1"/>
</dbReference>
<dbReference type="HOGENOM" id="CLU_011017_4_0_1"/>
<organism evidence="9 10">
    <name type="scientific">Oidiodendron maius (strain Zn)</name>
    <dbReference type="NCBI Taxonomy" id="913774"/>
    <lineage>
        <taxon>Eukaryota</taxon>
        <taxon>Fungi</taxon>
        <taxon>Dikarya</taxon>
        <taxon>Ascomycota</taxon>
        <taxon>Pezizomycotina</taxon>
        <taxon>Leotiomycetes</taxon>
        <taxon>Leotiomycetes incertae sedis</taxon>
        <taxon>Myxotrichaceae</taxon>
        <taxon>Oidiodendron</taxon>
    </lineage>
</organism>
<keyword evidence="6" id="KW-0175">Coiled coil</keyword>
<dbReference type="InterPro" id="IPR001138">
    <property type="entry name" value="Zn2Cys6_DnaBD"/>
</dbReference>
<dbReference type="GO" id="GO:0005634">
    <property type="term" value="C:nucleus"/>
    <property type="evidence" value="ECO:0007669"/>
    <property type="project" value="UniProtKB-SubCell"/>
</dbReference>
<dbReference type="GO" id="GO:0006351">
    <property type="term" value="P:DNA-templated transcription"/>
    <property type="evidence" value="ECO:0007669"/>
    <property type="project" value="InterPro"/>
</dbReference>
<keyword evidence="5" id="KW-0539">Nucleus</keyword>
<dbReference type="PROSITE" id="PS50048">
    <property type="entry name" value="ZN2_CY6_FUNGAL_2"/>
    <property type="match status" value="1"/>
</dbReference>
<dbReference type="CDD" id="cd12148">
    <property type="entry name" value="fungal_TF_MHR"/>
    <property type="match status" value="1"/>
</dbReference>
<dbReference type="InterPro" id="IPR050815">
    <property type="entry name" value="TF_fung"/>
</dbReference>
<comment type="subcellular location">
    <subcellularLocation>
        <location evidence="1">Nucleus</location>
    </subcellularLocation>
</comment>
<dbReference type="PANTHER" id="PTHR47338">
    <property type="entry name" value="ZN(II)2CYS6 TRANSCRIPTION FACTOR (EUROFUNG)-RELATED"/>
    <property type="match status" value="1"/>
</dbReference>
<accession>A0A0C3GXF2</accession>
<name>A0A0C3GXF2_OIDMZ</name>
<feature type="region of interest" description="Disordered" evidence="7">
    <location>
        <begin position="108"/>
        <end position="130"/>
    </location>
</feature>
<gene>
    <name evidence="9" type="ORF">OIDMADRAFT_29810</name>
</gene>
<sequence>MSRADARKACVGHCCVQRSPFTSTEWNPSADRPFPALAITTMSCTSCRWRKLKCDRAKPYCGTCSKMRNECQYLERKKKIVLKTRSVRQLEARLAELEAQIRLKSGSSTRGLTAEDQDGDATQPVSGGVAPAEKYREATRGYHVHSEERDLGGRFNPKPDNPERESLGLRTPAVQEFPPPEDVQMDLFRIFFHQINPQVPIVHKARFYAALKLGANQQPPIYLQYAIWALAALVSPKYESQGDIFYERAHRYADAAELMDRRGTPFTIYDAQCWHLIATFEAKRAYQARTWISSGKCVRLVQTMGLQFIDKPRNDAGNILPPARDFAELEERRRTFWAAYFGDRWASLGTGWPMMIDETEIYTNLPASDMAFEEGTWQTSVPLLEALCDNGASRLLSSFSGFLLAVTLLGRTSLHIHRIHGSDNPGDLKRGEFWRRHREIDTTISATLANLPEYLKLPQALRDQNAVLFHMCLHSAAICLHQASVVTALEYRLEASHKTRSLERCITAADEITTIMKMISHFDASHINPWAIFCLYLAGHVYCNDMKFGHPPKPNALSNVDFLLLAMKVVGKNQLIIQPFTSQLESSVKAVKRLPRRLQSTDLTEETSSDTPMEELDTLDTKIVTIDDTRATPAGTNSVEVGAGASAILSSKILVPEPPLFGITIHKNQGAPAL</sequence>
<dbReference type="InParanoid" id="A0A0C3GXF2"/>
<keyword evidence="2" id="KW-0479">Metal-binding</keyword>
<dbReference type="Pfam" id="PF00172">
    <property type="entry name" value="Zn_clus"/>
    <property type="match status" value="1"/>
</dbReference>
<evidence type="ECO:0000256" key="4">
    <source>
        <dbReference type="ARBA" id="ARBA00023163"/>
    </source>
</evidence>
<evidence type="ECO:0000313" key="10">
    <source>
        <dbReference type="Proteomes" id="UP000054321"/>
    </source>
</evidence>
<keyword evidence="4" id="KW-0804">Transcription</keyword>
<evidence type="ECO:0000256" key="1">
    <source>
        <dbReference type="ARBA" id="ARBA00004123"/>
    </source>
</evidence>
<reference evidence="9 10" key="1">
    <citation type="submission" date="2014-04" db="EMBL/GenBank/DDBJ databases">
        <authorList>
            <consortium name="DOE Joint Genome Institute"/>
            <person name="Kuo A."/>
            <person name="Martino E."/>
            <person name="Perotto S."/>
            <person name="Kohler A."/>
            <person name="Nagy L.G."/>
            <person name="Floudas D."/>
            <person name="Copeland A."/>
            <person name="Barry K.W."/>
            <person name="Cichocki N."/>
            <person name="Veneault-Fourrey C."/>
            <person name="LaButti K."/>
            <person name="Lindquist E.A."/>
            <person name="Lipzen A."/>
            <person name="Lundell T."/>
            <person name="Morin E."/>
            <person name="Murat C."/>
            <person name="Sun H."/>
            <person name="Tunlid A."/>
            <person name="Henrissat B."/>
            <person name="Grigoriev I.V."/>
            <person name="Hibbett D.S."/>
            <person name="Martin F."/>
            <person name="Nordberg H.P."/>
            <person name="Cantor M.N."/>
            <person name="Hua S.X."/>
        </authorList>
    </citation>
    <scope>NUCLEOTIDE SEQUENCE [LARGE SCALE GENOMIC DNA]</scope>
    <source>
        <strain evidence="9 10">Zn</strain>
    </source>
</reference>
<dbReference type="SMART" id="SM00906">
    <property type="entry name" value="Fungal_trans"/>
    <property type="match status" value="1"/>
</dbReference>
<feature type="coiled-coil region" evidence="6">
    <location>
        <begin position="80"/>
        <end position="107"/>
    </location>
</feature>
<reference evidence="10" key="2">
    <citation type="submission" date="2015-01" db="EMBL/GenBank/DDBJ databases">
        <title>Evolutionary Origins and Diversification of the Mycorrhizal Mutualists.</title>
        <authorList>
            <consortium name="DOE Joint Genome Institute"/>
            <consortium name="Mycorrhizal Genomics Consortium"/>
            <person name="Kohler A."/>
            <person name="Kuo A."/>
            <person name="Nagy L.G."/>
            <person name="Floudas D."/>
            <person name="Copeland A."/>
            <person name="Barry K.W."/>
            <person name="Cichocki N."/>
            <person name="Veneault-Fourrey C."/>
            <person name="LaButti K."/>
            <person name="Lindquist E.A."/>
            <person name="Lipzen A."/>
            <person name="Lundell T."/>
            <person name="Morin E."/>
            <person name="Murat C."/>
            <person name="Riley R."/>
            <person name="Ohm R."/>
            <person name="Sun H."/>
            <person name="Tunlid A."/>
            <person name="Henrissat B."/>
            <person name="Grigoriev I.V."/>
            <person name="Hibbett D.S."/>
            <person name="Martin F."/>
        </authorList>
    </citation>
    <scope>NUCLEOTIDE SEQUENCE [LARGE SCALE GENOMIC DNA]</scope>
    <source>
        <strain evidence="10">Zn</strain>
    </source>
</reference>
<dbReference type="SMART" id="SM00066">
    <property type="entry name" value="GAL4"/>
    <property type="match status" value="1"/>
</dbReference>
<dbReference type="AlphaFoldDB" id="A0A0C3GXF2"/>
<dbReference type="Proteomes" id="UP000054321">
    <property type="component" value="Unassembled WGS sequence"/>
</dbReference>
<dbReference type="GO" id="GO:0008270">
    <property type="term" value="F:zinc ion binding"/>
    <property type="evidence" value="ECO:0007669"/>
    <property type="project" value="InterPro"/>
</dbReference>
<dbReference type="InterPro" id="IPR007219">
    <property type="entry name" value="XnlR_reg_dom"/>
</dbReference>
<dbReference type="GO" id="GO:0003677">
    <property type="term" value="F:DNA binding"/>
    <property type="evidence" value="ECO:0007669"/>
    <property type="project" value="InterPro"/>
</dbReference>
<evidence type="ECO:0000256" key="2">
    <source>
        <dbReference type="ARBA" id="ARBA00022723"/>
    </source>
</evidence>
<feature type="domain" description="Zn(2)-C6 fungal-type" evidence="8">
    <location>
        <begin position="43"/>
        <end position="73"/>
    </location>
</feature>
<evidence type="ECO:0000259" key="8">
    <source>
        <dbReference type="PROSITE" id="PS50048"/>
    </source>
</evidence>
<evidence type="ECO:0000256" key="6">
    <source>
        <dbReference type="SAM" id="Coils"/>
    </source>
</evidence>
<proteinExistence type="predicted"/>
<dbReference type="CDD" id="cd00067">
    <property type="entry name" value="GAL4"/>
    <property type="match status" value="1"/>
</dbReference>
<keyword evidence="10" id="KW-1185">Reference proteome</keyword>
<dbReference type="SUPFAM" id="SSF57701">
    <property type="entry name" value="Zn2/Cys6 DNA-binding domain"/>
    <property type="match status" value="1"/>
</dbReference>
<protein>
    <recommendedName>
        <fullName evidence="8">Zn(2)-C6 fungal-type domain-containing protein</fullName>
    </recommendedName>
</protein>
<dbReference type="PANTHER" id="PTHR47338:SF10">
    <property type="entry name" value="TRANSCRIPTION FACTOR DOMAIN-CONTAINING PROTEIN-RELATED"/>
    <property type="match status" value="1"/>
</dbReference>
<dbReference type="GO" id="GO:0000981">
    <property type="term" value="F:DNA-binding transcription factor activity, RNA polymerase II-specific"/>
    <property type="evidence" value="ECO:0007669"/>
    <property type="project" value="InterPro"/>
</dbReference>
<evidence type="ECO:0000256" key="5">
    <source>
        <dbReference type="ARBA" id="ARBA00023242"/>
    </source>
</evidence>
<evidence type="ECO:0000313" key="9">
    <source>
        <dbReference type="EMBL" id="KIN00736.1"/>
    </source>
</evidence>
<dbReference type="PROSITE" id="PS00463">
    <property type="entry name" value="ZN2_CY6_FUNGAL_1"/>
    <property type="match status" value="1"/>
</dbReference>
<dbReference type="STRING" id="913774.A0A0C3GXF2"/>
<dbReference type="Gene3D" id="4.10.240.10">
    <property type="entry name" value="Zn(2)-C6 fungal-type DNA-binding domain"/>
    <property type="match status" value="1"/>
</dbReference>
<dbReference type="InterPro" id="IPR036864">
    <property type="entry name" value="Zn2-C6_fun-type_DNA-bd_sf"/>
</dbReference>
<dbReference type="OrthoDB" id="4456959at2759"/>
<evidence type="ECO:0000256" key="3">
    <source>
        <dbReference type="ARBA" id="ARBA00023015"/>
    </source>
</evidence>